<feature type="region of interest" description="Disordered" evidence="2">
    <location>
        <begin position="459"/>
        <end position="492"/>
    </location>
</feature>
<feature type="compositionally biased region" description="Basic and acidic residues" evidence="2">
    <location>
        <begin position="241"/>
        <end position="252"/>
    </location>
</feature>
<evidence type="ECO:0000313" key="3">
    <source>
        <dbReference type="EMBL" id="EED94209.1"/>
    </source>
</evidence>
<feature type="coiled-coil region" evidence="1">
    <location>
        <begin position="134"/>
        <end position="166"/>
    </location>
</feature>
<feature type="region of interest" description="Disordered" evidence="2">
    <location>
        <begin position="308"/>
        <end position="405"/>
    </location>
</feature>
<dbReference type="GeneID" id="7441705"/>
<gene>
    <name evidence="3" type="ORF">THAPSDRAFT_21698</name>
</gene>
<dbReference type="PaxDb" id="35128-Thaps21698"/>
<sequence length="787" mass="87716">MTAQPTERIYIGGLDPSRGLTVELVASRLRSVPHVDILSINDVPITTNSKSTRSNRAIYTSDRANVVDEDGDLVDSRNFFFLEARSSTSPSSSASTSTQLSPAATALDLLAKQYHNTKWKGCQLRVESAKPHFLKRLEEERAKGAALNAEKEQLKVEHELQQFAEEHAQLKEGDDANDKPITKSRRRLRIRKRFGEEAFHVDTHPQTLEIATSKVPSNNAWNDFATLHKRMTDKHRSQQKKLMEKRKEERRLWASKGGSGKGEKKMKSTAEDEGLRSLMFLNRGIHIRFCDTGNKDDGEVENVEPLVNVDVSRDGGSYSSSVVSTSSSSSESSDSEESNQANGEKKSFVWSDDDNAGDSGSEASTEEIVALKEEAKWSDNDDDDSVSKSKPVSKGQEKHNEMGEFSGMDFDNVYYGIDEYDVDDINTGDDEDLAHGLEDGIRSNLGILAKMFPGEHIDKQPLAASINNDDESGEEAGATSSKQHAAHSTLGAGMIMQRYDPTKDKKYEVAVVKSLAVPKGEDIEQSESEDEVQVERESDASDNSPSEQDEEENGTQKCDAEEKTAANVEGEVVPTKDVYEQKKLENIFRQAREGEPEKFSFESMFQSSKEAESVPRESQPEKEIYEQDKLEGIFKKAREESTGFSFGQMFESQLTDATKNTTADGSFSFGFGLGKAEQPVTATQNDTEEGVAAKEAALKPAGNEPKQELLQRKARKGLRFAESVLNGYEDAFFQMNDGARFMSDLDAMKNDNDGQDQWQKEKEILTADWKRKQKAALSRKVKKIRRR</sequence>
<feature type="compositionally biased region" description="Basic and acidic residues" evidence="2">
    <location>
        <begin position="609"/>
        <end position="628"/>
    </location>
</feature>
<feature type="compositionally biased region" description="Acidic residues" evidence="2">
    <location>
        <begin position="523"/>
        <end position="532"/>
    </location>
</feature>
<reference evidence="3 4" key="2">
    <citation type="journal article" date="2008" name="Nature">
        <title>The Phaeodactylum genome reveals the evolutionary history of diatom genomes.</title>
        <authorList>
            <person name="Bowler C."/>
            <person name="Allen A.E."/>
            <person name="Badger J.H."/>
            <person name="Grimwood J."/>
            <person name="Jabbari K."/>
            <person name="Kuo A."/>
            <person name="Maheswari U."/>
            <person name="Martens C."/>
            <person name="Maumus F."/>
            <person name="Otillar R.P."/>
            <person name="Rayko E."/>
            <person name="Salamov A."/>
            <person name="Vandepoele K."/>
            <person name="Beszteri B."/>
            <person name="Gruber A."/>
            <person name="Heijde M."/>
            <person name="Katinka M."/>
            <person name="Mock T."/>
            <person name="Valentin K."/>
            <person name="Verret F."/>
            <person name="Berges J.A."/>
            <person name="Brownlee C."/>
            <person name="Cadoret J.P."/>
            <person name="Chiovitti A."/>
            <person name="Choi C.J."/>
            <person name="Coesel S."/>
            <person name="De Martino A."/>
            <person name="Detter J.C."/>
            <person name="Durkin C."/>
            <person name="Falciatore A."/>
            <person name="Fournet J."/>
            <person name="Haruta M."/>
            <person name="Huysman M.J."/>
            <person name="Jenkins B.D."/>
            <person name="Jiroutova K."/>
            <person name="Jorgensen R.E."/>
            <person name="Joubert Y."/>
            <person name="Kaplan A."/>
            <person name="Kroger N."/>
            <person name="Kroth P.G."/>
            <person name="La Roche J."/>
            <person name="Lindquist E."/>
            <person name="Lommer M."/>
            <person name="Martin-Jezequel V."/>
            <person name="Lopez P.J."/>
            <person name="Lucas S."/>
            <person name="Mangogna M."/>
            <person name="McGinnis K."/>
            <person name="Medlin L.K."/>
            <person name="Montsant A."/>
            <person name="Oudot-Le Secq M.P."/>
            <person name="Napoli C."/>
            <person name="Obornik M."/>
            <person name="Parker M.S."/>
            <person name="Petit J.L."/>
            <person name="Porcel B.M."/>
            <person name="Poulsen N."/>
            <person name="Robison M."/>
            <person name="Rychlewski L."/>
            <person name="Rynearson T.A."/>
            <person name="Schmutz J."/>
            <person name="Shapiro H."/>
            <person name="Siaut M."/>
            <person name="Stanley M."/>
            <person name="Sussman M.R."/>
            <person name="Taylor A.R."/>
            <person name="Vardi A."/>
            <person name="von Dassow P."/>
            <person name="Vyverman W."/>
            <person name="Willis A."/>
            <person name="Wyrwicz L.S."/>
            <person name="Rokhsar D.S."/>
            <person name="Weissenbach J."/>
            <person name="Armbrust E.V."/>
            <person name="Green B.R."/>
            <person name="Van de Peer Y."/>
            <person name="Grigoriev I.V."/>
        </authorList>
    </citation>
    <scope>NUCLEOTIDE SEQUENCE [LARGE SCALE GENOMIC DNA]</scope>
    <source>
        <strain evidence="3 4">CCMP1335</strain>
    </source>
</reference>
<keyword evidence="4" id="KW-1185">Reference proteome</keyword>
<dbReference type="eggNOG" id="ENOG502T6TU">
    <property type="taxonomic scope" value="Eukaryota"/>
</dbReference>
<dbReference type="OMA" id="VESAKPH"/>
<dbReference type="Proteomes" id="UP000001449">
    <property type="component" value="Chromosome 3"/>
</dbReference>
<dbReference type="EMBL" id="CM000640">
    <property type="protein sequence ID" value="EED94209.1"/>
    <property type="molecule type" value="Genomic_DNA"/>
</dbReference>
<feature type="region of interest" description="Disordered" evidence="2">
    <location>
        <begin position="590"/>
        <end position="628"/>
    </location>
</feature>
<proteinExistence type="predicted"/>
<evidence type="ECO:0000313" key="4">
    <source>
        <dbReference type="Proteomes" id="UP000001449"/>
    </source>
</evidence>
<evidence type="ECO:0000256" key="1">
    <source>
        <dbReference type="SAM" id="Coils"/>
    </source>
</evidence>
<feature type="compositionally biased region" description="Basic and acidic residues" evidence="2">
    <location>
        <begin position="590"/>
        <end position="600"/>
    </location>
</feature>
<feature type="region of interest" description="Disordered" evidence="2">
    <location>
        <begin position="231"/>
        <end position="271"/>
    </location>
</feature>
<accession>B8BXH6</accession>
<name>B8BXH6_THAPS</name>
<feature type="compositionally biased region" description="Basic and acidic residues" evidence="2">
    <location>
        <begin position="261"/>
        <end position="271"/>
    </location>
</feature>
<dbReference type="HOGENOM" id="CLU_404659_0_0_1"/>
<dbReference type="KEGG" id="tps:THAPSDRAFT_21698"/>
<protein>
    <submittedName>
        <fullName evidence="3">Uncharacterized protein</fullName>
    </submittedName>
</protein>
<feature type="compositionally biased region" description="Low complexity" evidence="2">
    <location>
        <begin position="314"/>
        <end position="332"/>
    </location>
</feature>
<dbReference type="InParanoid" id="B8BXH6"/>
<keyword evidence="1" id="KW-0175">Coiled coil</keyword>
<dbReference type="RefSeq" id="XP_002288773.1">
    <property type="nucleotide sequence ID" value="XM_002288737.1"/>
</dbReference>
<reference evidence="3 4" key="1">
    <citation type="journal article" date="2004" name="Science">
        <title>The genome of the diatom Thalassiosira pseudonana: ecology, evolution, and metabolism.</title>
        <authorList>
            <person name="Armbrust E.V."/>
            <person name="Berges J.A."/>
            <person name="Bowler C."/>
            <person name="Green B.R."/>
            <person name="Martinez D."/>
            <person name="Putnam N.H."/>
            <person name="Zhou S."/>
            <person name="Allen A.E."/>
            <person name="Apt K.E."/>
            <person name="Bechner M."/>
            <person name="Brzezinski M.A."/>
            <person name="Chaal B.K."/>
            <person name="Chiovitti A."/>
            <person name="Davis A.K."/>
            <person name="Demarest M.S."/>
            <person name="Detter J.C."/>
            <person name="Glavina T."/>
            <person name="Goodstein D."/>
            <person name="Hadi M.Z."/>
            <person name="Hellsten U."/>
            <person name="Hildebrand M."/>
            <person name="Jenkins B.D."/>
            <person name="Jurka J."/>
            <person name="Kapitonov V.V."/>
            <person name="Kroger N."/>
            <person name="Lau W.W."/>
            <person name="Lane T.W."/>
            <person name="Larimer F.W."/>
            <person name="Lippmeier J.C."/>
            <person name="Lucas S."/>
            <person name="Medina M."/>
            <person name="Montsant A."/>
            <person name="Obornik M."/>
            <person name="Parker M.S."/>
            <person name="Palenik B."/>
            <person name="Pazour G.J."/>
            <person name="Richardson P.M."/>
            <person name="Rynearson T.A."/>
            <person name="Saito M.A."/>
            <person name="Schwartz D.C."/>
            <person name="Thamatrakoln K."/>
            <person name="Valentin K."/>
            <person name="Vardi A."/>
            <person name="Wilkerson F.P."/>
            <person name="Rokhsar D.S."/>
        </authorList>
    </citation>
    <scope>NUCLEOTIDE SEQUENCE [LARGE SCALE GENOMIC DNA]</scope>
    <source>
        <strain evidence="3 4">CCMP1335</strain>
    </source>
</reference>
<feature type="region of interest" description="Disordered" evidence="2">
    <location>
        <begin position="516"/>
        <end position="572"/>
    </location>
</feature>
<organism evidence="3 4">
    <name type="scientific">Thalassiosira pseudonana</name>
    <name type="common">Marine diatom</name>
    <name type="synonym">Cyclotella nana</name>
    <dbReference type="NCBI Taxonomy" id="35128"/>
    <lineage>
        <taxon>Eukaryota</taxon>
        <taxon>Sar</taxon>
        <taxon>Stramenopiles</taxon>
        <taxon>Ochrophyta</taxon>
        <taxon>Bacillariophyta</taxon>
        <taxon>Coscinodiscophyceae</taxon>
        <taxon>Thalassiosirophycidae</taxon>
        <taxon>Thalassiosirales</taxon>
        <taxon>Thalassiosiraceae</taxon>
        <taxon>Thalassiosira</taxon>
    </lineage>
</organism>
<dbReference type="AlphaFoldDB" id="B8BXH6"/>
<feature type="compositionally biased region" description="Basic and acidic residues" evidence="2">
    <location>
        <begin position="369"/>
        <end position="379"/>
    </location>
</feature>
<evidence type="ECO:0000256" key="2">
    <source>
        <dbReference type="SAM" id="MobiDB-lite"/>
    </source>
</evidence>